<dbReference type="Gene3D" id="2.10.260.10">
    <property type="match status" value="1"/>
</dbReference>
<dbReference type="AlphaFoldDB" id="A0A450X769"/>
<dbReference type="EMBL" id="CAADGH010000013">
    <property type="protein sequence ID" value="VFK74985.1"/>
    <property type="molecule type" value="Genomic_DNA"/>
</dbReference>
<proteinExistence type="predicted"/>
<accession>A0A450X769</accession>
<name>A0A450X769_9GAMM</name>
<reference evidence="1" key="1">
    <citation type="submission" date="2019-02" db="EMBL/GenBank/DDBJ databases">
        <authorList>
            <person name="Gruber-Vodicka R. H."/>
            <person name="Seah K. B. B."/>
        </authorList>
    </citation>
    <scope>NUCLEOTIDE SEQUENCE</scope>
    <source>
        <strain evidence="1">BECK_BZ197</strain>
        <strain evidence="3">BECK_BZ198</strain>
        <strain evidence="2">BECK_BZ199</strain>
    </source>
</reference>
<gene>
    <name evidence="1" type="ORF">BECKMB1821G_GA0114241_101153</name>
    <name evidence="3" type="ORF">BECKMB1821H_GA0114242_101343</name>
    <name evidence="2" type="ORF">BECKMB1821I_GA0114274_101243</name>
</gene>
<protein>
    <submittedName>
        <fullName evidence="1">Antitoxin ChpS</fullName>
    </submittedName>
</protein>
<evidence type="ECO:0000313" key="2">
    <source>
        <dbReference type="EMBL" id="VFK29893.1"/>
    </source>
</evidence>
<dbReference type="EMBL" id="CAADFQ010000012">
    <property type="protein sequence ID" value="VFK29893.1"/>
    <property type="molecule type" value="Genomic_DNA"/>
</dbReference>
<evidence type="ECO:0000313" key="3">
    <source>
        <dbReference type="EMBL" id="VFK74985.1"/>
    </source>
</evidence>
<sequence length="77" mass="8614">MTNLDKVGDEVMLILPPAILDQAHLRAGARIGIAINSGRLVIEPQTQSHYRRPHYRLDDLLDQCDPMAERNFCDGTG</sequence>
<organism evidence="1">
    <name type="scientific">Candidatus Kentrum sp. MB</name>
    <dbReference type="NCBI Taxonomy" id="2138164"/>
    <lineage>
        <taxon>Bacteria</taxon>
        <taxon>Pseudomonadati</taxon>
        <taxon>Pseudomonadota</taxon>
        <taxon>Gammaproteobacteria</taxon>
        <taxon>Candidatus Kentrum</taxon>
    </lineage>
</organism>
<dbReference type="InterPro" id="IPR037914">
    <property type="entry name" value="SpoVT-AbrB_sf"/>
</dbReference>
<evidence type="ECO:0000313" key="1">
    <source>
        <dbReference type="EMBL" id="VFK25126.1"/>
    </source>
</evidence>
<dbReference type="SUPFAM" id="SSF89447">
    <property type="entry name" value="AbrB/MazE/MraZ-like"/>
    <property type="match status" value="1"/>
</dbReference>
<dbReference type="EMBL" id="CAADFO010000011">
    <property type="protein sequence ID" value="VFK25126.1"/>
    <property type="molecule type" value="Genomic_DNA"/>
</dbReference>